<organism evidence="3 5">
    <name type="scientific">Elsinoe australis</name>
    <dbReference type="NCBI Taxonomy" id="40998"/>
    <lineage>
        <taxon>Eukaryota</taxon>
        <taxon>Fungi</taxon>
        <taxon>Dikarya</taxon>
        <taxon>Ascomycota</taxon>
        <taxon>Pezizomycotina</taxon>
        <taxon>Dothideomycetes</taxon>
        <taxon>Dothideomycetidae</taxon>
        <taxon>Myriangiales</taxon>
        <taxon>Elsinoaceae</taxon>
        <taxon>Elsinoe</taxon>
    </lineage>
</organism>
<dbReference type="OrthoDB" id="1183224at2759"/>
<dbReference type="AlphaFoldDB" id="A0A2P7ZAS4"/>
<dbReference type="FunFam" id="1.25.10.10:FF:000014">
    <property type="entry name" value="Cell differentiation protein RCD1"/>
    <property type="match status" value="1"/>
</dbReference>
<dbReference type="EMBL" id="PTQR01000067">
    <property type="protein sequence ID" value="TKX22322.1"/>
    <property type="molecule type" value="Genomic_DNA"/>
</dbReference>
<dbReference type="Pfam" id="PF04078">
    <property type="entry name" value="Rcd1"/>
    <property type="match status" value="1"/>
</dbReference>
<accession>A0A2P7ZAS4</accession>
<reference evidence="4 6" key="2">
    <citation type="submission" date="2018-02" db="EMBL/GenBank/DDBJ databases">
        <title>Draft genome sequences of Elsinoe sp., causing black scab on jojoba.</title>
        <authorList>
            <person name="Stodart B."/>
            <person name="Jeffress S."/>
            <person name="Ash G."/>
            <person name="Arun Chinnappa K."/>
        </authorList>
    </citation>
    <scope>NUCLEOTIDE SEQUENCE [LARGE SCALE GENOMIC DNA]</scope>
    <source>
        <strain evidence="4 6">Hillstone_2</strain>
    </source>
</reference>
<reference evidence="3 5" key="1">
    <citation type="submission" date="2017-05" db="EMBL/GenBank/DDBJ databases">
        <title>Draft genome sequence of Elsinoe australis.</title>
        <authorList>
            <person name="Cheng Q."/>
        </authorList>
    </citation>
    <scope>NUCLEOTIDE SEQUENCE [LARGE SCALE GENOMIC DNA]</scope>
    <source>
        <strain evidence="3 5">NL1</strain>
    </source>
</reference>
<feature type="compositionally biased region" description="Gly residues" evidence="2">
    <location>
        <begin position="68"/>
        <end position="87"/>
    </location>
</feature>
<dbReference type="EMBL" id="NHZQ01000251">
    <property type="protein sequence ID" value="PSK45310.1"/>
    <property type="molecule type" value="Genomic_DNA"/>
</dbReference>
<evidence type="ECO:0000256" key="1">
    <source>
        <dbReference type="ARBA" id="ARBA00006385"/>
    </source>
</evidence>
<protein>
    <submittedName>
        <fullName evidence="3">Cell differentiation protein rcd1</fullName>
    </submittedName>
</protein>
<dbReference type="Gene3D" id="1.25.10.10">
    <property type="entry name" value="Leucine-rich Repeat Variant"/>
    <property type="match status" value="1"/>
</dbReference>
<gene>
    <name evidence="3" type="ORF">B9Z65_2450</name>
    <name evidence="4" type="ORF">C1H76_5430</name>
</gene>
<dbReference type="SUPFAM" id="SSF48371">
    <property type="entry name" value="ARM repeat"/>
    <property type="match status" value="1"/>
</dbReference>
<proteinExistence type="inferred from homology"/>
<feature type="region of interest" description="Disordered" evidence="2">
    <location>
        <begin position="1"/>
        <end position="90"/>
    </location>
</feature>
<dbReference type="Proteomes" id="UP000308133">
    <property type="component" value="Unassembled WGS sequence"/>
</dbReference>
<keyword evidence="5" id="KW-1185">Reference proteome</keyword>
<dbReference type="PANTHER" id="PTHR12262">
    <property type="entry name" value="CCR4-NOT TRANSCRIPTION COMPLEX SUBUNIT 9"/>
    <property type="match status" value="1"/>
</dbReference>
<evidence type="ECO:0000313" key="4">
    <source>
        <dbReference type="EMBL" id="TKX22322.1"/>
    </source>
</evidence>
<comment type="caution">
    <text evidence="3">The sequence shown here is derived from an EMBL/GenBank/DDBJ whole genome shotgun (WGS) entry which is preliminary data.</text>
</comment>
<dbReference type="Proteomes" id="UP000243723">
    <property type="component" value="Unassembled WGS sequence"/>
</dbReference>
<dbReference type="GO" id="GO:0030014">
    <property type="term" value="C:CCR4-NOT complex"/>
    <property type="evidence" value="ECO:0007669"/>
    <property type="project" value="InterPro"/>
</dbReference>
<comment type="similarity">
    <text evidence="1">Belongs to the CNOT9 family.</text>
</comment>
<evidence type="ECO:0000256" key="2">
    <source>
        <dbReference type="SAM" id="MobiDB-lite"/>
    </source>
</evidence>
<sequence length="379" mass="41283">MLPGQHAFSHQHYPPDWASHPSHTPHHVTHTHTPSLGGGANNFSQFRGPAGLDHNAGLDRGAQSSALTGGGVGMGAGGGGGAAGQEGGAMNEENRRVLEWIAQMMRSETRESALLELSKKREQVPELALILWHSFGVMTSLLQEIISVYPLLNPSQLTAAASNRVCNALALLQCVASHSETRGLFLGAHIPLFLYPFLNTTSKSRPFEYLRLTSLGVIGALVKNDSSEVINFLLTTEIIPLCLRIMETGSELSKTVAIFIVQKILLDDLGLQYICQTYERFYAVGTVLSNMVNQLVEQQTVRLLKHVVRCFLRLSDNARAREALRQCLPEPLRDATFSSVLRDDAATKRCLAQLLMALSDQVVDPGIQQGPGHQPALLP</sequence>
<dbReference type="InterPro" id="IPR011989">
    <property type="entry name" value="ARM-like"/>
</dbReference>
<dbReference type="GO" id="GO:0006402">
    <property type="term" value="P:mRNA catabolic process"/>
    <property type="evidence" value="ECO:0007669"/>
    <property type="project" value="InterPro"/>
</dbReference>
<evidence type="ECO:0000313" key="3">
    <source>
        <dbReference type="EMBL" id="PSK45310.1"/>
    </source>
</evidence>
<evidence type="ECO:0000313" key="6">
    <source>
        <dbReference type="Proteomes" id="UP000308133"/>
    </source>
</evidence>
<dbReference type="InterPro" id="IPR016024">
    <property type="entry name" value="ARM-type_fold"/>
</dbReference>
<name>A0A2P7ZAS4_9PEZI</name>
<dbReference type="InterPro" id="IPR007216">
    <property type="entry name" value="CNOT9"/>
</dbReference>
<dbReference type="STRING" id="40998.A0A2P7ZAS4"/>
<evidence type="ECO:0000313" key="5">
    <source>
        <dbReference type="Proteomes" id="UP000243723"/>
    </source>
</evidence>